<dbReference type="InParanoid" id="A0A507AL05"/>
<dbReference type="RefSeq" id="XP_030989448.1">
    <property type="nucleotide sequence ID" value="XM_031133157.1"/>
</dbReference>
<dbReference type="AlphaFoldDB" id="A0A507AL05"/>
<gene>
    <name evidence="1" type="ORF">E0L32_010529</name>
</gene>
<comment type="caution">
    <text evidence="1">The sequence shown here is derived from an EMBL/GenBank/DDBJ whole genome shotgun (WGS) entry which is preliminary data.</text>
</comment>
<dbReference type="STRING" id="1093900.A0A507AL05"/>
<sequence>MRMAGAARVPDLASLPADRLAWRPARQSPRYLAARQAEDFAAWQGWQESVARKARVLAGQQAVSQDAARKRRAARNAAAARLQIRLPDGEGKTIPGSGGEVQIVGSREWEALQGRRVAVM</sequence>
<proteinExistence type="predicted"/>
<evidence type="ECO:0000313" key="2">
    <source>
        <dbReference type="Proteomes" id="UP000319257"/>
    </source>
</evidence>
<keyword evidence="2" id="KW-1185">Reference proteome</keyword>
<evidence type="ECO:0000313" key="1">
    <source>
        <dbReference type="EMBL" id="TPX07737.1"/>
    </source>
</evidence>
<dbReference type="GeneID" id="41977976"/>
<accession>A0A507AL05</accession>
<protein>
    <submittedName>
        <fullName evidence="1">Uncharacterized protein</fullName>
    </submittedName>
</protein>
<name>A0A507AL05_9PEZI</name>
<dbReference type="Proteomes" id="UP000319257">
    <property type="component" value="Unassembled WGS sequence"/>
</dbReference>
<dbReference type="EMBL" id="SKBQ01000086">
    <property type="protein sequence ID" value="TPX07737.1"/>
    <property type="molecule type" value="Genomic_DNA"/>
</dbReference>
<reference evidence="1 2" key="1">
    <citation type="submission" date="2019-06" db="EMBL/GenBank/DDBJ databases">
        <title>Draft genome sequence of the filamentous fungus Phialemoniopsis curvata isolated from diesel fuel.</title>
        <authorList>
            <person name="Varaljay V.A."/>
            <person name="Lyon W.J."/>
            <person name="Crouch A.L."/>
            <person name="Drake C.E."/>
            <person name="Hollomon J.M."/>
            <person name="Nadeau L.J."/>
            <person name="Nunn H.S."/>
            <person name="Stevenson B.S."/>
            <person name="Bojanowski C.L."/>
            <person name="Crookes-Goodson W.J."/>
        </authorList>
    </citation>
    <scope>NUCLEOTIDE SEQUENCE [LARGE SCALE GENOMIC DNA]</scope>
    <source>
        <strain evidence="1 2">D216</strain>
    </source>
</reference>
<organism evidence="1 2">
    <name type="scientific">Thyridium curvatum</name>
    <dbReference type="NCBI Taxonomy" id="1093900"/>
    <lineage>
        <taxon>Eukaryota</taxon>
        <taxon>Fungi</taxon>
        <taxon>Dikarya</taxon>
        <taxon>Ascomycota</taxon>
        <taxon>Pezizomycotina</taxon>
        <taxon>Sordariomycetes</taxon>
        <taxon>Sordariomycetidae</taxon>
        <taxon>Thyridiales</taxon>
        <taxon>Thyridiaceae</taxon>
        <taxon>Thyridium</taxon>
    </lineage>
</organism>